<dbReference type="FunFam" id="3.90.640.10:FF:000004">
    <property type="entry name" value="Heat shock 70 kDa protein 4"/>
    <property type="match status" value="1"/>
</dbReference>
<keyword evidence="3" id="KW-0547">Nucleotide-binding</keyword>
<dbReference type="AlphaFoldDB" id="A0A835GW64"/>
<keyword evidence="5" id="KW-0067">ATP-binding</keyword>
<evidence type="ECO:0000256" key="6">
    <source>
        <dbReference type="ARBA" id="ARBA00023186"/>
    </source>
</evidence>
<dbReference type="InterPro" id="IPR043129">
    <property type="entry name" value="ATPase_NBD"/>
</dbReference>
<dbReference type="GO" id="GO:0034663">
    <property type="term" value="C:endoplasmic reticulum chaperone complex"/>
    <property type="evidence" value="ECO:0007669"/>
    <property type="project" value="TreeGrafter"/>
</dbReference>
<evidence type="ECO:0000256" key="1">
    <source>
        <dbReference type="ARBA" id="ARBA00004319"/>
    </source>
</evidence>
<evidence type="ECO:0000256" key="2">
    <source>
        <dbReference type="ARBA" id="ARBA00022729"/>
    </source>
</evidence>
<dbReference type="Gene3D" id="3.30.420.40">
    <property type="match status" value="2"/>
</dbReference>
<evidence type="ECO:0000256" key="3">
    <source>
        <dbReference type="ARBA" id="ARBA00022741"/>
    </source>
</evidence>
<dbReference type="GO" id="GO:0030968">
    <property type="term" value="P:endoplasmic reticulum unfolded protein response"/>
    <property type="evidence" value="ECO:0007669"/>
    <property type="project" value="TreeGrafter"/>
</dbReference>
<evidence type="ECO:0000256" key="4">
    <source>
        <dbReference type="ARBA" id="ARBA00022824"/>
    </source>
</evidence>
<evidence type="ECO:0000256" key="9">
    <source>
        <dbReference type="SAM" id="SignalP"/>
    </source>
</evidence>
<dbReference type="CDD" id="cd10230">
    <property type="entry name" value="ASKHA_NBD_HSP70_HYOU1"/>
    <property type="match status" value="1"/>
</dbReference>
<dbReference type="GO" id="GO:0005524">
    <property type="term" value="F:ATP binding"/>
    <property type="evidence" value="ECO:0007669"/>
    <property type="project" value="UniProtKB-KW"/>
</dbReference>
<dbReference type="PANTHER" id="PTHR45639">
    <property type="entry name" value="HSC70CB, ISOFORM G-RELATED"/>
    <property type="match status" value="1"/>
</dbReference>
<accession>A0A835GW64</accession>
<dbReference type="InterPro" id="IPR018181">
    <property type="entry name" value="Heat_shock_70_CS"/>
</dbReference>
<feature type="chain" id="PRO_5032440184" description="Heat shock 70 kDa protein 17" evidence="9">
    <location>
        <begin position="22"/>
        <end position="907"/>
    </location>
</feature>
<dbReference type="Gene3D" id="1.20.1270.10">
    <property type="match status" value="1"/>
</dbReference>
<dbReference type="InterPro" id="IPR013126">
    <property type="entry name" value="Hsp_70_fam"/>
</dbReference>
<protein>
    <recommendedName>
        <fullName evidence="12">Heat shock 70 kDa protein 17</fullName>
    </recommendedName>
</protein>
<dbReference type="GO" id="GO:0140662">
    <property type="term" value="F:ATP-dependent protein folding chaperone"/>
    <property type="evidence" value="ECO:0007669"/>
    <property type="project" value="InterPro"/>
</dbReference>
<evidence type="ECO:0000256" key="5">
    <source>
        <dbReference type="ARBA" id="ARBA00022840"/>
    </source>
</evidence>
<name>A0A835GW64_9MAGN</name>
<keyword evidence="6" id="KW-0143">Chaperone</keyword>
<dbReference type="EMBL" id="JADFTS010000009">
    <property type="protein sequence ID" value="KAF9587610.1"/>
    <property type="molecule type" value="Genomic_DNA"/>
</dbReference>
<dbReference type="PANTHER" id="PTHR45639:SF3">
    <property type="entry name" value="HYPOXIA UP-REGULATED PROTEIN 1"/>
    <property type="match status" value="1"/>
</dbReference>
<feature type="compositionally biased region" description="Low complexity" evidence="8">
    <location>
        <begin position="859"/>
        <end position="871"/>
    </location>
</feature>
<comment type="caution">
    <text evidence="10">The sequence shown here is derived from an EMBL/GenBank/DDBJ whole genome shotgun (WGS) entry which is preliminary data.</text>
</comment>
<dbReference type="InterPro" id="IPR029048">
    <property type="entry name" value="HSP70_C_sf"/>
</dbReference>
<sequence>MITSKLYLILIILLFLRPFESESAVSSVDLGSESMKVAVVNLKPGHIPISIAINEMSKRKTPSLVSFHDGHRLIGEEASGIIARYPNKVYSQLRDFISKPFDYVKKIMDENYLPYDLVDNERGGGGGVSIRIEDGVTVYSVDELVAMVLSYGKDLAEFHAKTVIKDFVITVPPYFGQVERLALIQSAELVGINVLALMNEHSGAALQYGIDKDFSNGSRYVVFYDMGSSSTYAALVFFSAYNTKEFGKTVSANQFQVKDVRWNPKLGGQDMEMRLVEYFADEFNNQLGTGVDVRKFPKAMAKLKKQVKRTKEILSANTVAPISVESLYDDRDFRSTITREKFEELCGDIWEQALIPVKEVLSHSGLKANEIYAVELIGGATRVPKLQAKLQEFLGRQELDKHIDADEAIVLGAALHAANLSDGIKLNRKIGMIDGSSYGFMIELDGDGLSSDERTKQLLVPRMKKLPSKMFRSIKHDRDFEVFLFYESMDVLPPGVSSDKFTQYAVSGLSDASEKYSSRNLSSPIKATLHFSLSRSGILSLSRADAVIEISEWVEVPKKNLTVDNSTNVTPNISVETSQGNSSEGSAGNLTVDGDTNTSSSNVAEQNTGDSGTEKKLKKRTFRVPLKVVEKVFGPGVSLSEDSFSAAKLRLDALDKKDAERRRTAELKNNLEAYIYATREKLDSSLEIEKVSTKQERQSFIEKLDEVQEWLYTDGEDASASEFKKHFDSLKATGDPIFFRLNEVVARPTSSEHARRYFTEIKQIISGWENNKSWLPKEKIDEVMSDADKLKRWLEEKEAEQKKTSGFSKPAFTSEEVYDKVADLQDKVLSINRIPKPKPKIEKPKKNETESEGAKENTSKSTSEESSSQTDDSSDDKDRTETEKSNGQRSVDSSSAKEEETASHDEL</sequence>
<feature type="region of interest" description="Disordered" evidence="8">
    <location>
        <begin position="564"/>
        <end position="616"/>
    </location>
</feature>
<dbReference type="Gene3D" id="3.90.640.10">
    <property type="entry name" value="Actin, Chain A, domain 4"/>
    <property type="match status" value="1"/>
</dbReference>
<feature type="compositionally biased region" description="Basic and acidic residues" evidence="8">
    <location>
        <begin position="839"/>
        <end position="858"/>
    </location>
</feature>
<feature type="signal peptide" evidence="9">
    <location>
        <begin position="1"/>
        <end position="21"/>
    </location>
</feature>
<evidence type="ECO:0000256" key="7">
    <source>
        <dbReference type="ARBA" id="ARBA00061090"/>
    </source>
</evidence>
<dbReference type="Proteomes" id="UP000631114">
    <property type="component" value="Unassembled WGS sequence"/>
</dbReference>
<dbReference type="Gene3D" id="3.30.30.30">
    <property type="match status" value="1"/>
</dbReference>
<organism evidence="10 11">
    <name type="scientific">Coptis chinensis</name>
    <dbReference type="NCBI Taxonomy" id="261450"/>
    <lineage>
        <taxon>Eukaryota</taxon>
        <taxon>Viridiplantae</taxon>
        <taxon>Streptophyta</taxon>
        <taxon>Embryophyta</taxon>
        <taxon>Tracheophyta</taxon>
        <taxon>Spermatophyta</taxon>
        <taxon>Magnoliopsida</taxon>
        <taxon>Ranunculales</taxon>
        <taxon>Ranunculaceae</taxon>
        <taxon>Coptidoideae</taxon>
        <taxon>Coptis</taxon>
    </lineage>
</organism>
<dbReference type="PRINTS" id="PR00301">
    <property type="entry name" value="HEATSHOCK70"/>
</dbReference>
<dbReference type="SUPFAM" id="SSF53067">
    <property type="entry name" value="Actin-like ATPase domain"/>
    <property type="match status" value="2"/>
</dbReference>
<dbReference type="SUPFAM" id="SSF100934">
    <property type="entry name" value="Heat shock protein 70kD (HSP70), C-terminal subdomain"/>
    <property type="match status" value="1"/>
</dbReference>
<dbReference type="GO" id="GO:0005788">
    <property type="term" value="C:endoplasmic reticulum lumen"/>
    <property type="evidence" value="ECO:0007669"/>
    <property type="project" value="UniProtKB-SubCell"/>
</dbReference>
<dbReference type="PROSITE" id="PS01036">
    <property type="entry name" value="HSP70_3"/>
    <property type="match status" value="1"/>
</dbReference>
<keyword evidence="2 9" id="KW-0732">Signal</keyword>
<feature type="compositionally biased region" description="Basic and acidic residues" evidence="8">
    <location>
        <begin position="895"/>
        <end position="907"/>
    </location>
</feature>
<proteinExistence type="inferred from homology"/>
<dbReference type="Pfam" id="PF00012">
    <property type="entry name" value="HSP70"/>
    <property type="match status" value="1"/>
</dbReference>
<dbReference type="OrthoDB" id="10262720at2759"/>
<dbReference type="InterPro" id="IPR029047">
    <property type="entry name" value="HSP70_peptide-bd_sf"/>
</dbReference>
<feature type="region of interest" description="Disordered" evidence="8">
    <location>
        <begin position="828"/>
        <end position="907"/>
    </location>
</feature>
<dbReference type="FunFam" id="1.20.1270.10:FF:000002">
    <property type="entry name" value="Heat shock 70 kDa protein 4"/>
    <property type="match status" value="1"/>
</dbReference>
<feature type="compositionally biased region" description="Basic and acidic residues" evidence="8">
    <location>
        <begin position="876"/>
        <end position="886"/>
    </location>
</feature>
<keyword evidence="11" id="KW-1185">Reference proteome</keyword>
<comment type="subcellular location">
    <subcellularLocation>
        <location evidence="1">Endoplasmic reticulum lumen</location>
    </subcellularLocation>
</comment>
<dbReference type="Gene3D" id="2.60.34.10">
    <property type="entry name" value="Substrate Binding Domain Of DNAk, Chain A, domain 1"/>
    <property type="match status" value="1"/>
</dbReference>
<evidence type="ECO:0000313" key="11">
    <source>
        <dbReference type="Proteomes" id="UP000631114"/>
    </source>
</evidence>
<keyword evidence="4" id="KW-0256">Endoplasmic reticulum</keyword>
<reference evidence="10 11" key="1">
    <citation type="submission" date="2020-10" db="EMBL/GenBank/DDBJ databases">
        <title>The Coptis chinensis genome and diversification of protoberbering-type alkaloids.</title>
        <authorList>
            <person name="Wang B."/>
            <person name="Shu S."/>
            <person name="Song C."/>
            <person name="Liu Y."/>
        </authorList>
    </citation>
    <scope>NUCLEOTIDE SEQUENCE [LARGE SCALE GENOMIC DNA]</scope>
    <source>
        <strain evidence="10">HL-2020</strain>
        <tissue evidence="10">Leaf</tissue>
    </source>
</reference>
<feature type="compositionally biased region" description="Polar residues" evidence="8">
    <location>
        <begin position="564"/>
        <end position="611"/>
    </location>
</feature>
<evidence type="ECO:0000313" key="10">
    <source>
        <dbReference type="EMBL" id="KAF9587610.1"/>
    </source>
</evidence>
<evidence type="ECO:0000256" key="8">
    <source>
        <dbReference type="SAM" id="MobiDB-lite"/>
    </source>
</evidence>
<evidence type="ECO:0008006" key="12">
    <source>
        <dbReference type="Google" id="ProtNLM"/>
    </source>
</evidence>
<gene>
    <name evidence="10" type="ORF">IFM89_004442</name>
</gene>
<comment type="similarity">
    <text evidence="7">Belongs to the heat shock protein 70 (TC 1.A.33) family. HSP110/SSE subfamily.</text>
</comment>